<evidence type="ECO:0000256" key="22">
    <source>
        <dbReference type="PROSITE-ProRule" id="PRU01263"/>
    </source>
</evidence>
<dbReference type="InterPro" id="IPR012934">
    <property type="entry name" value="Znf_AD"/>
</dbReference>
<dbReference type="PROSITE" id="PS51915">
    <property type="entry name" value="ZAD"/>
    <property type="match status" value="1"/>
</dbReference>
<feature type="domain" description="C2H2-type" evidence="23">
    <location>
        <begin position="317"/>
        <end position="344"/>
    </location>
</feature>
<dbReference type="Gene3D" id="2.60.120.620">
    <property type="entry name" value="q2cbj1_9rhob like domain"/>
    <property type="match status" value="1"/>
</dbReference>
<dbReference type="EC" id="1.14.11.4" evidence="4"/>
<dbReference type="SMART" id="SM00868">
    <property type="entry name" value="zf-AD"/>
    <property type="match status" value="1"/>
</dbReference>
<feature type="domain" description="C2H2-type" evidence="23">
    <location>
        <begin position="175"/>
        <end position="203"/>
    </location>
</feature>
<dbReference type="GO" id="GO:0003677">
    <property type="term" value="F:DNA binding"/>
    <property type="evidence" value="ECO:0007669"/>
    <property type="project" value="UniProtKB-KW"/>
</dbReference>
<feature type="domain" description="C2H2-type" evidence="23">
    <location>
        <begin position="345"/>
        <end position="373"/>
    </location>
</feature>
<dbReference type="GO" id="GO:0005634">
    <property type="term" value="C:nucleus"/>
    <property type="evidence" value="ECO:0007669"/>
    <property type="project" value="UniProtKB-SubCell"/>
</dbReference>
<evidence type="ECO:0000256" key="14">
    <source>
        <dbReference type="ARBA" id="ARBA00023004"/>
    </source>
</evidence>
<feature type="domain" description="C2H2-type" evidence="23">
    <location>
        <begin position="147"/>
        <end position="174"/>
    </location>
</feature>
<dbReference type="EMBL" id="UFQS01001121">
    <property type="protein sequence ID" value="SSX09105.1"/>
    <property type="molecule type" value="Genomic_DNA"/>
</dbReference>
<dbReference type="GO" id="GO:0005783">
    <property type="term" value="C:endoplasmic reticulum"/>
    <property type="evidence" value="ECO:0007669"/>
    <property type="project" value="UniProtKB-SubCell"/>
</dbReference>
<dbReference type="InterPro" id="IPR057589">
    <property type="entry name" value="GT_PLOD"/>
</dbReference>
<dbReference type="SMART" id="SM00355">
    <property type="entry name" value="ZnF_C2H2"/>
    <property type="match status" value="9"/>
</dbReference>
<keyword evidence="11" id="KW-0847">Vitamin C</keyword>
<evidence type="ECO:0000256" key="3">
    <source>
        <dbReference type="ARBA" id="ARBA00004240"/>
    </source>
</evidence>
<dbReference type="FunFam" id="3.30.160.60:FF:001557">
    <property type="entry name" value="Transcription factor E4F1"/>
    <property type="match status" value="1"/>
</dbReference>
<dbReference type="PANTHER" id="PTHR10730">
    <property type="entry name" value="PROCOLLAGEN-LYSINE,2-OXOGLUTARATE 5-DIOXYGENASE/GLYCOSYLTRANSFERASE 25 FAMILY MEMBER"/>
    <property type="match status" value="1"/>
</dbReference>
<dbReference type="PANTHER" id="PTHR10730:SF45">
    <property type="entry name" value="PROCOLLAGEN-LYSINE,2-OXOGLUTARATE 5-DIOXYGENASE"/>
    <property type="match status" value="1"/>
</dbReference>
<evidence type="ECO:0000256" key="16">
    <source>
        <dbReference type="ARBA" id="ARBA00023125"/>
    </source>
</evidence>
<dbReference type="InterPro" id="IPR013087">
    <property type="entry name" value="Znf_C2H2_type"/>
</dbReference>
<dbReference type="Pfam" id="PF03171">
    <property type="entry name" value="2OG-FeII_Oxy"/>
    <property type="match status" value="1"/>
</dbReference>
<feature type="binding site" evidence="22">
    <location>
        <position position="49"/>
    </location>
    <ligand>
        <name>Zn(2+)</name>
        <dbReference type="ChEBI" id="CHEBI:29105"/>
    </ligand>
</feature>
<feature type="domain" description="C2H2-type" evidence="23">
    <location>
        <begin position="204"/>
        <end position="231"/>
    </location>
</feature>
<evidence type="ECO:0000259" key="25">
    <source>
        <dbReference type="PROSITE" id="PS51915"/>
    </source>
</evidence>
<dbReference type="VEuPathDB" id="VectorBase:CSON000771"/>
<dbReference type="AlphaFoldDB" id="A0A336KYV9"/>
<proteinExistence type="predicted"/>
<dbReference type="InterPro" id="IPR006620">
    <property type="entry name" value="Pro_4_hyd_alph"/>
</dbReference>
<comment type="subcellular location">
    <subcellularLocation>
        <location evidence="3">Endoplasmic reticulum</location>
    </subcellularLocation>
    <subcellularLocation>
        <location evidence="2">Nucleus</location>
    </subcellularLocation>
</comment>
<dbReference type="SMART" id="SM00702">
    <property type="entry name" value="P4Hc"/>
    <property type="match status" value="1"/>
</dbReference>
<dbReference type="InterPro" id="IPR044861">
    <property type="entry name" value="IPNS-like_FE2OG_OXY"/>
</dbReference>
<keyword evidence="17" id="KW-0804">Transcription</keyword>
<evidence type="ECO:0000256" key="21">
    <source>
        <dbReference type="PROSITE-ProRule" id="PRU00042"/>
    </source>
</evidence>
<keyword evidence="10 22" id="KW-0862">Zinc</keyword>
<feature type="binding site" evidence="22">
    <location>
        <position position="11"/>
    </location>
    <ligand>
        <name>Zn(2+)</name>
        <dbReference type="ChEBI" id="CHEBI:29105"/>
    </ligand>
</feature>
<dbReference type="FunFam" id="3.30.160.60:FF:000032">
    <property type="entry name" value="Krueppel-like factor 4"/>
    <property type="match status" value="1"/>
</dbReference>
<keyword evidence="18" id="KW-0325">Glycoprotein</keyword>
<dbReference type="Pfam" id="PF07776">
    <property type="entry name" value="zf-AD"/>
    <property type="match status" value="1"/>
</dbReference>
<evidence type="ECO:0000259" key="23">
    <source>
        <dbReference type="PROSITE" id="PS50157"/>
    </source>
</evidence>
<keyword evidence="6" id="KW-0732">Signal</keyword>
<keyword evidence="9" id="KW-0256">Endoplasmic reticulum</keyword>
<keyword evidence="12" id="KW-0223">Dioxygenase</keyword>
<keyword evidence="13" id="KW-0560">Oxidoreductase</keyword>
<evidence type="ECO:0000313" key="27">
    <source>
        <dbReference type="EMBL" id="SSX29016.1"/>
    </source>
</evidence>
<evidence type="ECO:0000256" key="1">
    <source>
        <dbReference type="ARBA" id="ARBA00001961"/>
    </source>
</evidence>
<dbReference type="FunFam" id="2.60.120.620:FF:000026">
    <property type="entry name" value="Procollagen-lysine,2-oxoglutarate 5-dioxygenase"/>
    <property type="match status" value="1"/>
</dbReference>
<comment type="cofactor">
    <cofactor evidence="1">
        <name>L-ascorbate</name>
        <dbReference type="ChEBI" id="CHEBI:38290"/>
    </cofactor>
</comment>
<keyword evidence="7" id="KW-0677">Repeat</keyword>
<dbReference type="GO" id="GO:0045944">
    <property type="term" value="P:positive regulation of transcription by RNA polymerase II"/>
    <property type="evidence" value="ECO:0007669"/>
    <property type="project" value="UniProtKB-ARBA"/>
</dbReference>
<evidence type="ECO:0000256" key="19">
    <source>
        <dbReference type="ARBA" id="ARBA00023242"/>
    </source>
</evidence>
<dbReference type="PROSITE" id="PS51471">
    <property type="entry name" value="FE2OG_OXY"/>
    <property type="match status" value="1"/>
</dbReference>
<organism evidence="26">
    <name type="scientific">Culicoides sonorensis</name>
    <name type="common">Biting midge</name>
    <dbReference type="NCBI Taxonomy" id="179676"/>
    <lineage>
        <taxon>Eukaryota</taxon>
        <taxon>Metazoa</taxon>
        <taxon>Ecdysozoa</taxon>
        <taxon>Arthropoda</taxon>
        <taxon>Hexapoda</taxon>
        <taxon>Insecta</taxon>
        <taxon>Pterygota</taxon>
        <taxon>Neoptera</taxon>
        <taxon>Endopterygota</taxon>
        <taxon>Diptera</taxon>
        <taxon>Nematocera</taxon>
        <taxon>Chironomoidea</taxon>
        <taxon>Ceratopogonidae</taxon>
        <taxon>Ceratopogoninae</taxon>
        <taxon>Culicoides</taxon>
        <taxon>Monoculicoides</taxon>
    </lineage>
</organism>
<reference evidence="26" key="1">
    <citation type="submission" date="2018-04" db="EMBL/GenBank/DDBJ databases">
        <authorList>
            <person name="Go L.Y."/>
            <person name="Mitchell J.A."/>
        </authorList>
    </citation>
    <scope>NUCLEOTIDE SEQUENCE</scope>
    <source>
        <tissue evidence="26">Whole organism</tissue>
    </source>
</reference>
<evidence type="ECO:0000256" key="8">
    <source>
        <dbReference type="ARBA" id="ARBA00022771"/>
    </source>
</evidence>
<keyword evidence="19" id="KW-0539">Nucleus</keyword>
<keyword evidence="14" id="KW-0408">Iron</keyword>
<evidence type="ECO:0000256" key="5">
    <source>
        <dbReference type="ARBA" id="ARBA00022723"/>
    </source>
</evidence>
<reference evidence="27" key="2">
    <citation type="submission" date="2018-07" db="EMBL/GenBank/DDBJ databases">
        <authorList>
            <person name="Quirk P.G."/>
            <person name="Krulwich T.A."/>
        </authorList>
    </citation>
    <scope>NUCLEOTIDE SEQUENCE</scope>
</reference>
<feature type="domain" description="ZAD" evidence="25">
    <location>
        <begin position="6"/>
        <end position="76"/>
    </location>
</feature>
<accession>A0A336KYV9</accession>
<dbReference type="GO" id="GO:0005506">
    <property type="term" value="F:iron ion binding"/>
    <property type="evidence" value="ECO:0007669"/>
    <property type="project" value="InterPro"/>
</dbReference>
<evidence type="ECO:0000256" key="7">
    <source>
        <dbReference type="ARBA" id="ARBA00022737"/>
    </source>
</evidence>
<dbReference type="InterPro" id="IPR036236">
    <property type="entry name" value="Znf_C2H2_sf"/>
</dbReference>
<dbReference type="FunFam" id="3.30.160.60:FF:000145">
    <property type="entry name" value="Zinc finger protein 574"/>
    <property type="match status" value="1"/>
</dbReference>
<evidence type="ECO:0000256" key="2">
    <source>
        <dbReference type="ARBA" id="ARBA00004123"/>
    </source>
</evidence>
<keyword evidence="16" id="KW-0238">DNA-binding</keyword>
<dbReference type="InterPro" id="IPR029044">
    <property type="entry name" value="Nucleotide-diphossugar_trans"/>
</dbReference>
<evidence type="ECO:0000256" key="13">
    <source>
        <dbReference type="ARBA" id="ARBA00023002"/>
    </source>
</evidence>
<evidence type="ECO:0000256" key="6">
    <source>
        <dbReference type="ARBA" id="ARBA00022729"/>
    </source>
</evidence>
<comment type="catalytic activity">
    <reaction evidence="20">
        <text>L-lysyl-[collagen] + 2-oxoglutarate + O2 = (5R)-5-hydroxy-L-lysyl-[collagen] + succinate + CO2</text>
        <dbReference type="Rhea" id="RHEA:16569"/>
        <dbReference type="Rhea" id="RHEA-COMP:12751"/>
        <dbReference type="Rhea" id="RHEA-COMP:12752"/>
        <dbReference type="ChEBI" id="CHEBI:15379"/>
        <dbReference type="ChEBI" id="CHEBI:16526"/>
        <dbReference type="ChEBI" id="CHEBI:16810"/>
        <dbReference type="ChEBI" id="CHEBI:29969"/>
        <dbReference type="ChEBI" id="CHEBI:30031"/>
        <dbReference type="ChEBI" id="CHEBI:133442"/>
        <dbReference type="EC" id="1.14.11.4"/>
    </reaction>
</comment>
<name>A0A336KYV9_CULSO</name>
<evidence type="ECO:0000256" key="18">
    <source>
        <dbReference type="ARBA" id="ARBA00023180"/>
    </source>
</evidence>
<dbReference type="Pfam" id="PF00096">
    <property type="entry name" value="zf-C2H2"/>
    <property type="match status" value="3"/>
</dbReference>
<dbReference type="SUPFAM" id="SSF57716">
    <property type="entry name" value="Glucocorticoid receptor-like (DNA-binding domain)"/>
    <property type="match status" value="1"/>
</dbReference>
<dbReference type="SUPFAM" id="SSF53448">
    <property type="entry name" value="Nucleotide-diphospho-sugar transferases"/>
    <property type="match status" value="1"/>
</dbReference>
<protein>
    <recommendedName>
        <fullName evidence="4">procollagen-lysine 5-dioxygenase</fullName>
        <ecNumber evidence="4">1.14.11.4</ecNumber>
    </recommendedName>
</protein>
<evidence type="ECO:0000256" key="17">
    <source>
        <dbReference type="ARBA" id="ARBA00023163"/>
    </source>
</evidence>
<evidence type="ECO:0000256" key="11">
    <source>
        <dbReference type="ARBA" id="ARBA00022896"/>
    </source>
</evidence>
<evidence type="ECO:0000256" key="9">
    <source>
        <dbReference type="ARBA" id="ARBA00022824"/>
    </source>
</evidence>
<feature type="domain" description="C2H2-type" evidence="23">
    <location>
        <begin position="260"/>
        <end position="288"/>
    </location>
</feature>
<sequence>MASENIICMTCGEENETVKSIFDENLHEIYMNLTAIPISGNNIELTGLCCDCVQILKDIKEFRDVCVETHQKLLTLKSSREKLNEEKTYKKEIIFVEVENEEEIPKKEKKSVPRLKLNCPHDSCNRSFQKKSRLEAHLRSHQGEKPEICDICGKGLANPKSLSRHKAMHAGIKKYKCSYCAKSFNNSSHLNVHVNAVHTKEKSYVCPICGYISYAYTGLAIHKRCHSDEKKYQCNECSRMYKTKAELKDHLMRHRGIRDYVCELCNATFLVKSDLRTHQRCVHETPYNFECTECGNKYKKQAHLTKHMRSHTNERPFICSYCNKGFFERATLKKHLYSHTGERPFKCPKCPKAYTEIFIMKRHLRQQHTNLPKVLVFTVASEPNDGYLRYIRSAKHYNIPVTTLGLGQEWKGGDMNSQGGGYKLNLLKDALKPFKNDEETIVLFTDAYDIIFTSSLSEIVEKFKKTEARVLISAENLLWPDLTLKDKYPKFDGPGGWYLNSGMYIGYCNSVYELLKANPIKDTDDDQLYLTNAYLDENLRNKLSIKLDHTSDIFQNLNGAIEQVMLQIDPDTAESFIFNTAFKTRPCVIHGNGPSKVNLNNFGNYLAAAFMRDECKICNENRLTLNEENLPTVLIALFIEKPTPFTEEFLEKVYAQNYPKENLHLFIHSNVEHHRQAVIDFIKERSADYKSFKLLTNEDKYEEKAARSLAVTVATTKKVDYLLSLDSEAHLDNPDTLRKLLEANRTIIAPMLKRDGALWTNFWGALSSNGYYARSTDYKDIVERQVLGVWNVPYITSAYLAKSSSLSKFNFELEGVDSDMSMCQSLRDANIFMFVTNLEIFGHLIDNEHYDTTLARPDYYQMLYNRKDWEQRYISPLYYEALADNEKKIYKEPCPDVFWFPIATEKFCDDMVAIMENFGKWSDGSNNDERLQGGYEAVPTRDIHMNQVGLNNQWLAFLKDYIRPLQEKIFTGYYHDPPRSLMNFVVRYKPDEQPFLRPHHDSSTYTINIALNHAGIDYEGGGCKFLRYNCSITDTQKGWMLMHPGRLTHFHEGLLVTKGTRYIMISFVDP</sequence>
<dbReference type="PROSITE" id="PS50157">
    <property type="entry name" value="ZINC_FINGER_C2H2_2"/>
    <property type="match status" value="9"/>
</dbReference>
<dbReference type="SUPFAM" id="SSF57667">
    <property type="entry name" value="beta-beta-alpha zinc fingers"/>
    <property type="match status" value="5"/>
</dbReference>
<dbReference type="Gene3D" id="3.30.160.60">
    <property type="entry name" value="Classic Zinc Finger"/>
    <property type="match status" value="8"/>
</dbReference>
<feature type="domain" description="C2H2-type" evidence="23">
    <location>
        <begin position="117"/>
        <end position="146"/>
    </location>
</feature>
<evidence type="ECO:0000256" key="4">
    <source>
        <dbReference type="ARBA" id="ARBA00012264"/>
    </source>
</evidence>
<feature type="domain" description="Fe2OG dioxygenase" evidence="24">
    <location>
        <begin position="977"/>
        <end position="1070"/>
    </location>
</feature>
<dbReference type="InterPro" id="IPR005123">
    <property type="entry name" value="Oxoglu/Fe-dep_dioxygenase_dom"/>
</dbReference>
<keyword evidence="8 21" id="KW-0863">Zinc-finger</keyword>
<evidence type="ECO:0000256" key="10">
    <source>
        <dbReference type="ARBA" id="ARBA00022833"/>
    </source>
</evidence>
<dbReference type="InterPro" id="IPR050757">
    <property type="entry name" value="Collagen_mod_GT25"/>
</dbReference>
<evidence type="ECO:0000256" key="15">
    <source>
        <dbReference type="ARBA" id="ARBA00023015"/>
    </source>
</evidence>
<dbReference type="GO" id="GO:0008475">
    <property type="term" value="F:procollagen-lysine 5-dioxygenase activity"/>
    <property type="evidence" value="ECO:0007669"/>
    <property type="project" value="UniProtKB-EC"/>
</dbReference>
<feature type="binding site" evidence="22">
    <location>
        <position position="52"/>
    </location>
    <ligand>
        <name>Zn(2+)</name>
        <dbReference type="ChEBI" id="CHEBI:29105"/>
    </ligand>
</feature>
<dbReference type="PROSITE" id="PS00028">
    <property type="entry name" value="ZINC_FINGER_C2H2_1"/>
    <property type="match status" value="8"/>
</dbReference>
<feature type="domain" description="C2H2-type" evidence="23">
    <location>
        <begin position="289"/>
        <end position="316"/>
    </location>
</feature>
<dbReference type="GO" id="GO:0008270">
    <property type="term" value="F:zinc ion binding"/>
    <property type="evidence" value="ECO:0007669"/>
    <property type="project" value="UniProtKB-UniRule"/>
</dbReference>
<evidence type="ECO:0000256" key="12">
    <source>
        <dbReference type="ARBA" id="ARBA00022964"/>
    </source>
</evidence>
<dbReference type="EMBL" id="UFQT01001121">
    <property type="protein sequence ID" value="SSX29016.1"/>
    <property type="molecule type" value="Genomic_DNA"/>
</dbReference>
<evidence type="ECO:0000259" key="24">
    <source>
        <dbReference type="PROSITE" id="PS51471"/>
    </source>
</evidence>
<feature type="domain" description="C2H2-type" evidence="23">
    <location>
        <begin position="232"/>
        <end position="259"/>
    </location>
</feature>
<evidence type="ECO:0000313" key="26">
    <source>
        <dbReference type="EMBL" id="SSX09105.1"/>
    </source>
</evidence>
<feature type="binding site" evidence="22">
    <location>
        <position position="8"/>
    </location>
    <ligand>
        <name>Zn(2+)</name>
        <dbReference type="ChEBI" id="CHEBI:29105"/>
    </ligand>
</feature>
<gene>
    <name evidence="26" type="primary">CSON000771</name>
</gene>
<keyword evidence="5 22" id="KW-0479">Metal-binding</keyword>
<keyword evidence="15" id="KW-0805">Transcription regulation</keyword>
<dbReference type="Pfam" id="PF25342">
    <property type="entry name" value="GT_PLOD"/>
    <property type="match status" value="1"/>
</dbReference>
<dbReference type="GO" id="GO:0031418">
    <property type="term" value="F:L-ascorbic acid binding"/>
    <property type="evidence" value="ECO:0007669"/>
    <property type="project" value="UniProtKB-KW"/>
</dbReference>
<evidence type="ECO:0000256" key="20">
    <source>
        <dbReference type="ARBA" id="ARBA00047930"/>
    </source>
</evidence>